<dbReference type="InterPro" id="IPR000160">
    <property type="entry name" value="GGDEF_dom"/>
</dbReference>
<protein>
    <recommendedName>
        <fullName evidence="2">GGDEF domain-containing protein</fullName>
    </recommendedName>
</protein>
<dbReference type="InterPro" id="IPR029787">
    <property type="entry name" value="Nucleotide_cyclase"/>
</dbReference>
<evidence type="ECO:0000313" key="3">
    <source>
        <dbReference type="EMBL" id="GGK01167.1"/>
    </source>
</evidence>
<dbReference type="CDD" id="cd01949">
    <property type="entry name" value="GGDEF"/>
    <property type="match status" value="1"/>
</dbReference>
<dbReference type="Gene3D" id="3.30.70.270">
    <property type="match status" value="1"/>
</dbReference>
<organism evidence="3 4">
    <name type="scientific">Calditerricola satsumensis</name>
    <dbReference type="NCBI Taxonomy" id="373054"/>
    <lineage>
        <taxon>Bacteria</taxon>
        <taxon>Bacillati</taxon>
        <taxon>Bacillota</taxon>
        <taxon>Bacilli</taxon>
        <taxon>Bacillales</taxon>
        <taxon>Bacillaceae</taxon>
        <taxon>Calditerricola</taxon>
    </lineage>
</organism>
<feature type="transmembrane region" description="Helical" evidence="1">
    <location>
        <begin position="177"/>
        <end position="194"/>
    </location>
</feature>
<evidence type="ECO:0000259" key="2">
    <source>
        <dbReference type="PROSITE" id="PS50887"/>
    </source>
</evidence>
<dbReference type="FunFam" id="3.30.70.270:FF:000001">
    <property type="entry name" value="Diguanylate cyclase domain protein"/>
    <property type="match status" value="1"/>
</dbReference>
<accession>A0A8J3B8K1</accession>
<feature type="transmembrane region" description="Helical" evidence="1">
    <location>
        <begin position="138"/>
        <end position="156"/>
    </location>
</feature>
<dbReference type="EMBL" id="BMOF01000025">
    <property type="protein sequence ID" value="GGK01167.1"/>
    <property type="molecule type" value="Genomic_DNA"/>
</dbReference>
<dbReference type="AlphaFoldDB" id="A0A8J3B8K1"/>
<dbReference type="GO" id="GO:0052621">
    <property type="term" value="F:diguanylate cyclase activity"/>
    <property type="evidence" value="ECO:0007669"/>
    <property type="project" value="TreeGrafter"/>
</dbReference>
<dbReference type="PANTHER" id="PTHR45138">
    <property type="entry name" value="REGULATORY COMPONENTS OF SENSORY TRANSDUCTION SYSTEM"/>
    <property type="match status" value="1"/>
</dbReference>
<dbReference type="PROSITE" id="PS50887">
    <property type="entry name" value="GGDEF"/>
    <property type="match status" value="1"/>
</dbReference>
<dbReference type="InterPro" id="IPR050469">
    <property type="entry name" value="Diguanylate_Cyclase"/>
</dbReference>
<reference evidence="3" key="2">
    <citation type="submission" date="2020-09" db="EMBL/GenBank/DDBJ databases">
        <authorList>
            <person name="Sun Q."/>
            <person name="Ohkuma M."/>
        </authorList>
    </citation>
    <scope>NUCLEOTIDE SEQUENCE</scope>
    <source>
        <strain evidence="3">JCM 14719</strain>
    </source>
</reference>
<feature type="domain" description="GGDEF" evidence="2">
    <location>
        <begin position="428"/>
        <end position="572"/>
    </location>
</feature>
<reference evidence="3" key="1">
    <citation type="journal article" date="2014" name="Int. J. Syst. Evol. Microbiol.">
        <title>Complete genome sequence of Corynebacterium casei LMG S-19264T (=DSM 44701T), isolated from a smear-ripened cheese.</title>
        <authorList>
            <consortium name="US DOE Joint Genome Institute (JGI-PGF)"/>
            <person name="Walter F."/>
            <person name="Albersmeier A."/>
            <person name="Kalinowski J."/>
            <person name="Ruckert C."/>
        </authorList>
    </citation>
    <scope>NUCLEOTIDE SEQUENCE</scope>
    <source>
        <strain evidence="3">JCM 14719</strain>
    </source>
</reference>
<dbReference type="SUPFAM" id="SSF55781">
    <property type="entry name" value="GAF domain-like"/>
    <property type="match status" value="1"/>
</dbReference>
<dbReference type="InterPro" id="IPR043128">
    <property type="entry name" value="Rev_trsase/Diguanyl_cyclase"/>
</dbReference>
<dbReference type="NCBIfam" id="TIGR00254">
    <property type="entry name" value="GGDEF"/>
    <property type="match status" value="1"/>
</dbReference>
<proteinExistence type="predicted"/>
<feature type="transmembrane region" description="Helical" evidence="1">
    <location>
        <begin position="53"/>
        <end position="72"/>
    </location>
</feature>
<keyword evidence="1" id="KW-0472">Membrane</keyword>
<evidence type="ECO:0000256" key="1">
    <source>
        <dbReference type="SAM" id="Phobius"/>
    </source>
</evidence>
<keyword evidence="4" id="KW-1185">Reference proteome</keyword>
<dbReference type="SUPFAM" id="SSF55073">
    <property type="entry name" value="Nucleotide cyclase"/>
    <property type="match status" value="1"/>
</dbReference>
<dbReference type="SMART" id="SM00065">
    <property type="entry name" value="GAF"/>
    <property type="match status" value="1"/>
</dbReference>
<dbReference type="InterPro" id="IPR029016">
    <property type="entry name" value="GAF-like_dom_sf"/>
</dbReference>
<gene>
    <name evidence="3" type="ORF">GCM10007043_14020</name>
</gene>
<feature type="transmembrane region" description="Helical" evidence="1">
    <location>
        <begin position="101"/>
        <end position="126"/>
    </location>
</feature>
<dbReference type="Pfam" id="PF00990">
    <property type="entry name" value="GGDEF"/>
    <property type="match status" value="1"/>
</dbReference>
<dbReference type="InterPro" id="IPR003018">
    <property type="entry name" value="GAF"/>
</dbReference>
<keyword evidence="1" id="KW-1133">Transmembrane helix</keyword>
<dbReference type="GO" id="GO:1902201">
    <property type="term" value="P:negative regulation of bacterial-type flagellum-dependent cell motility"/>
    <property type="evidence" value="ECO:0007669"/>
    <property type="project" value="TreeGrafter"/>
</dbReference>
<dbReference type="Gene3D" id="3.30.450.40">
    <property type="match status" value="1"/>
</dbReference>
<evidence type="ECO:0000313" key="4">
    <source>
        <dbReference type="Proteomes" id="UP000637720"/>
    </source>
</evidence>
<dbReference type="PANTHER" id="PTHR45138:SF9">
    <property type="entry name" value="DIGUANYLATE CYCLASE DGCM-RELATED"/>
    <property type="match status" value="1"/>
</dbReference>
<dbReference type="Pfam" id="PF13185">
    <property type="entry name" value="GAF_2"/>
    <property type="match status" value="1"/>
</dbReference>
<dbReference type="SMART" id="SM00267">
    <property type="entry name" value="GGDEF"/>
    <property type="match status" value="1"/>
</dbReference>
<sequence>MRRLGSWALFLLAYAAAIGYTWGHLDAWRAVGADALLAFFLLYMLISVFPIPFKNMTVTLTPVVSLATFLLYGVAVELWLTQMAILVSMLLLRFRPLERILLNLAMYAVVSITAAGAFFACGGVIGSGQSLSRLAFPMALYIGTYLLSNHLLLALLMRFWRGTWPTRNTLREFVGEMGLNALASPVGLLIYALYESLGPFTPVLFSVPLTALSFVLRMYYQLKTLHQRLEQVNRLAKMFTSQLRWEKVIDEIFRTARHLFAADCYVLFVLDAEKQVLRPLRVEGDGLSQEECQAFCARTVRLGEGVSGAAALERRALLVQRAGAAHHVEHEPASLRAMRSIVAGPMIQNGKLVGVFTLGRRITYGFTSHDKVLLEIFANQAALALENARRYEHTLAQTYVDPLTGLYNYRFFEHQLFRLFERAKEAGEPISLLIIDLDHFKRVNDTYGHEAGNEVLQAVARLLKENVRPQDIVCRYGGEEFTILFPKTDHHEARIVGERIRRKVEETPIVVHATLAEEAQPETVEIRITCSMGLASFPAHASDPLSLVRHADRALYIGGKKKGRNRLAVYDSA</sequence>
<dbReference type="GO" id="GO:0005886">
    <property type="term" value="C:plasma membrane"/>
    <property type="evidence" value="ECO:0007669"/>
    <property type="project" value="TreeGrafter"/>
</dbReference>
<dbReference type="Proteomes" id="UP000637720">
    <property type="component" value="Unassembled WGS sequence"/>
</dbReference>
<name>A0A8J3B8K1_9BACI</name>
<dbReference type="RefSeq" id="WP_188817342.1">
    <property type="nucleotide sequence ID" value="NZ_BMOF01000025.1"/>
</dbReference>
<dbReference type="GO" id="GO:0043709">
    <property type="term" value="P:cell adhesion involved in single-species biofilm formation"/>
    <property type="evidence" value="ECO:0007669"/>
    <property type="project" value="TreeGrafter"/>
</dbReference>
<comment type="caution">
    <text evidence="3">The sequence shown here is derived from an EMBL/GenBank/DDBJ whole genome shotgun (WGS) entry which is preliminary data.</text>
</comment>
<keyword evidence="1" id="KW-0812">Transmembrane</keyword>